<accession>A0A1K2HT13</accession>
<dbReference type="Pfam" id="PF06169">
    <property type="entry name" value="DUF982"/>
    <property type="match status" value="1"/>
</dbReference>
<evidence type="ECO:0000313" key="1">
    <source>
        <dbReference type="EMBL" id="SFZ80801.1"/>
    </source>
</evidence>
<reference evidence="1 2" key="1">
    <citation type="submission" date="2016-11" db="EMBL/GenBank/DDBJ databases">
        <authorList>
            <person name="Jaros S."/>
            <person name="Januszkiewicz K."/>
            <person name="Wedrychowicz H."/>
        </authorList>
    </citation>
    <scope>NUCLEOTIDE SEQUENCE [LARGE SCALE GENOMIC DNA]</scope>
    <source>
        <strain evidence="1 2">ATCC 23634</strain>
    </source>
</reference>
<organism evidence="1 2">
    <name type="scientific">Devosia enhydra</name>
    <dbReference type="NCBI Taxonomy" id="665118"/>
    <lineage>
        <taxon>Bacteria</taxon>
        <taxon>Pseudomonadati</taxon>
        <taxon>Pseudomonadota</taxon>
        <taxon>Alphaproteobacteria</taxon>
        <taxon>Hyphomicrobiales</taxon>
        <taxon>Devosiaceae</taxon>
        <taxon>Devosia</taxon>
    </lineage>
</organism>
<dbReference type="Proteomes" id="UP000183447">
    <property type="component" value="Unassembled WGS sequence"/>
</dbReference>
<sequence length="121" mass="13059">MQRNGRSELIGGSQIVSAMRYQFNLPVSIKLGRLGLIRNVTSVREAAECLLSIDWPKVGRNSTVAKKVLKAAQVLLAAQEGRATEVEAREAFEAAAKAAGILASGWGNPAFREGSKHPMQR</sequence>
<proteinExistence type="predicted"/>
<dbReference type="Gene3D" id="6.10.250.730">
    <property type="match status" value="1"/>
</dbReference>
<dbReference type="AlphaFoldDB" id="A0A1K2HT13"/>
<evidence type="ECO:0000313" key="2">
    <source>
        <dbReference type="Proteomes" id="UP000183447"/>
    </source>
</evidence>
<dbReference type="EMBL" id="FPKU01000001">
    <property type="protein sequence ID" value="SFZ80801.1"/>
    <property type="molecule type" value="Genomic_DNA"/>
</dbReference>
<dbReference type="STRING" id="665118.SAMN02983003_0140"/>
<gene>
    <name evidence="1" type="ORF">SAMN02983003_0140</name>
</gene>
<name>A0A1K2HT13_9HYPH</name>
<dbReference type="InterPro" id="IPR010385">
    <property type="entry name" value="DUF982"/>
</dbReference>
<keyword evidence="2" id="KW-1185">Reference proteome</keyword>
<protein>
    <recommendedName>
        <fullName evidence="3">DUF982 domain-containing protein</fullName>
    </recommendedName>
</protein>
<evidence type="ECO:0008006" key="3">
    <source>
        <dbReference type="Google" id="ProtNLM"/>
    </source>
</evidence>
<dbReference type="RefSeq" id="WP_072338508.1">
    <property type="nucleotide sequence ID" value="NZ_FPKU01000001.1"/>
</dbReference>